<sequence>MSKYFLCSCLFIVLACTQKRPTNLEMEKAFNEVNNEKLWNQLKKMYADDQRYRNLMGELDKTAPNYQQKKDSLWALQHEIDNKNTEWMIDFTIKYGVPYADRTGKPIHAWVIFHHSPKKYHNKIKPLIEREYKAGRIDSTSYGLMQWHLAGRVGIPENTGLQIIDNR</sequence>
<evidence type="ECO:0000313" key="1">
    <source>
        <dbReference type="EMBL" id="MEB3344231.1"/>
    </source>
</evidence>
<comment type="caution">
    <text evidence="1">The sequence shown here is derived from an EMBL/GenBank/DDBJ whole genome shotgun (WGS) entry which is preliminary data.</text>
</comment>
<dbReference type="Proteomes" id="UP001327027">
    <property type="component" value="Unassembled WGS sequence"/>
</dbReference>
<proteinExistence type="predicted"/>
<dbReference type="PROSITE" id="PS51257">
    <property type="entry name" value="PROKAR_LIPOPROTEIN"/>
    <property type="match status" value="1"/>
</dbReference>
<dbReference type="RefSeq" id="WP_324178281.1">
    <property type="nucleotide sequence ID" value="NZ_BAABAW010000016.1"/>
</dbReference>
<name>A0ABU5ZQ74_9FLAO</name>
<gene>
    <name evidence="1" type="ORF">U6A24_02105</name>
</gene>
<evidence type="ECO:0000313" key="2">
    <source>
        <dbReference type="Proteomes" id="UP001327027"/>
    </source>
</evidence>
<reference evidence="1 2" key="1">
    <citation type="journal article" date="2013" name="Int. J. Syst. Evol. Microbiol.">
        <title>Aquimarina gracilis sp. nov., isolated from the gut microflora of a mussel, Mytilus coruscus, and emended description of Aquimarina spongiae.</title>
        <authorList>
            <person name="Park S.C."/>
            <person name="Choe H.N."/>
            <person name="Baik K.S."/>
            <person name="Seong C.N."/>
        </authorList>
    </citation>
    <scope>NUCLEOTIDE SEQUENCE [LARGE SCALE GENOMIC DNA]</scope>
    <source>
        <strain evidence="1 2">PSC32</strain>
    </source>
</reference>
<dbReference type="EMBL" id="JAYKLX010000001">
    <property type="protein sequence ID" value="MEB3344231.1"/>
    <property type="molecule type" value="Genomic_DNA"/>
</dbReference>
<accession>A0ABU5ZQ74</accession>
<protein>
    <submittedName>
        <fullName evidence="1">Uncharacterized protein</fullName>
    </submittedName>
</protein>
<organism evidence="1 2">
    <name type="scientific">Aquimarina gracilis</name>
    <dbReference type="NCBI Taxonomy" id="874422"/>
    <lineage>
        <taxon>Bacteria</taxon>
        <taxon>Pseudomonadati</taxon>
        <taxon>Bacteroidota</taxon>
        <taxon>Flavobacteriia</taxon>
        <taxon>Flavobacteriales</taxon>
        <taxon>Flavobacteriaceae</taxon>
        <taxon>Aquimarina</taxon>
    </lineage>
</organism>
<keyword evidence="2" id="KW-1185">Reference proteome</keyword>